<sequence>MLIAVTKMFNELQLDDLIMSVWLFTSFSYIFLYQWWYTWVTTGVLPADTWFVMLLFLAFCLPAFCDMASPGFLEWWYDWAMIIHNNIMHWLLSDMRPLGFLFWILVLLGLVLYTTVVQW</sequence>
<proteinExistence type="predicted"/>
<feature type="transmembrane region" description="Helical" evidence="1">
    <location>
        <begin position="17"/>
        <end position="37"/>
    </location>
</feature>
<evidence type="ECO:0000313" key="2">
    <source>
        <dbReference type="EMBL" id="WCC63888.1"/>
    </source>
</evidence>
<organism evidence="2">
    <name type="scientific">Bat Coronavirus McGD16</name>
    <dbReference type="NCBI Taxonomy" id="3018846"/>
    <lineage>
        <taxon>Viruses</taxon>
        <taxon>Riboviria</taxon>
        <taxon>Orthornavirae</taxon>
        <taxon>Pisuviricota</taxon>
        <taxon>Pisoniviricetes</taxon>
        <taxon>Nidovirales</taxon>
        <taxon>Cornidovirineae</taxon>
        <taxon>Coronaviridae</taxon>
        <taxon>Orthocoronavirinae</taxon>
    </lineage>
</organism>
<dbReference type="EMBL" id="OQ175339">
    <property type="protein sequence ID" value="WCC63888.1"/>
    <property type="molecule type" value="Genomic_RNA"/>
</dbReference>
<accession>A0AA49EEX7</accession>
<feature type="transmembrane region" description="Helical" evidence="1">
    <location>
        <begin position="49"/>
        <end position="77"/>
    </location>
</feature>
<keyword evidence="1" id="KW-0472">Membrane</keyword>
<feature type="transmembrane region" description="Helical" evidence="1">
    <location>
        <begin position="98"/>
        <end position="116"/>
    </location>
</feature>
<name>A0AA49EEX7_9NIDO</name>
<protein>
    <submittedName>
        <fullName evidence="2">ORF7 protein</fullName>
    </submittedName>
</protein>
<reference evidence="2" key="1">
    <citation type="submission" date="2023-01" db="EMBL/GenBank/DDBJ databases">
        <title>Panoramic Analysis of Coronaviruses Carried by Representative Bat Species in Southern China to Better Understand the Coronavirus Sphere.</title>
        <authorList>
            <person name="Han Y."/>
            <person name="Xu P."/>
            <person name="Wang Y."/>
            <person name="Zhao W."/>
            <person name="Wang J."/>
            <person name="Jin Q."/>
            <person name="Wu Z."/>
        </authorList>
    </citation>
    <scope>NUCLEOTIDE SEQUENCE</scope>
    <source>
        <strain evidence="2">BtMc-AlphaCoV/GD2016-Q83</strain>
    </source>
</reference>
<keyword evidence="1" id="KW-0812">Transmembrane</keyword>
<keyword evidence="1" id="KW-1133">Transmembrane helix</keyword>
<gene>
    <name evidence="2" type="primary">ORF7</name>
</gene>
<evidence type="ECO:0000256" key="1">
    <source>
        <dbReference type="SAM" id="Phobius"/>
    </source>
</evidence>